<dbReference type="InterPro" id="IPR024109">
    <property type="entry name" value="Trp-tRNA-ligase_bac-type"/>
</dbReference>
<dbReference type="NCBIfam" id="TIGR00233">
    <property type="entry name" value="trpS"/>
    <property type="match status" value="1"/>
</dbReference>
<feature type="binding site" evidence="8">
    <location>
        <begin position="19"/>
        <end position="21"/>
    </location>
    <ligand>
        <name>ATP</name>
        <dbReference type="ChEBI" id="CHEBI:30616"/>
    </ligand>
</feature>
<feature type="binding site" evidence="8">
    <location>
        <position position="143"/>
    </location>
    <ligand>
        <name>L-tryptophan</name>
        <dbReference type="ChEBI" id="CHEBI:57912"/>
    </ligand>
</feature>
<evidence type="ECO:0000313" key="11">
    <source>
        <dbReference type="Proteomes" id="UP001500945"/>
    </source>
</evidence>
<comment type="function">
    <text evidence="8">Catalyzes the attachment of tryptophan to tRNA(Trp).</text>
</comment>
<dbReference type="Pfam" id="PF00579">
    <property type="entry name" value="tRNA-synt_1b"/>
    <property type="match status" value="1"/>
</dbReference>
<dbReference type="PROSITE" id="PS00178">
    <property type="entry name" value="AA_TRNA_LIGASE_I"/>
    <property type="match status" value="1"/>
</dbReference>
<evidence type="ECO:0000256" key="4">
    <source>
        <dbReference type="ARBA" id="ARBA00022840"/>
    </source>
</evidence>
<protein>
    <recommendedName>
        <fullName evidence="8">Tryptophan--tRNA ligase</fullName>
        <ecNumber evidence="8">6.1.1.2</ecNumber>
    </recommendedName>
    <alternativeName>
        <fullName evidence="8">Tryptophanyl-tRNA synthetase</fullName>
        <shortName evidence="8">TrpRS</shortName>
    </alternativeName>
</protein>
<dbReference type="InterPro" id="IPR001412">
    <property type="entry name" value="aa-tRNA-synth_I_CS"/>
</dbReference>
<dbReference type="SUPFAM" id="SSF52374">
    <property type="entry name" value="Nucleotidylyl transferase"/>
    <property type="match status" value="1"/>
</dbReference>
<dbReference type="GO" id="GO:0016874">
    <property type="term" value="F:ligase activity"/>
    <property type="evidence" value="ECO:0007669"/>
    <property type="project" value="UniProtKB-KW"/>
</dbReference>
<feature type="binding site" evidence="8">
    <location>
        <position position="194"/>
    </location>
    <ligand>
        <name>ATP</name>
        <dbReference type="ChEBI" id="CHEBI:30616"/>
    </ligand>
</feature>
<dbReference type="InterPro" id="IPR002306">
    <property type="entry name" value="Trp-tRNA-ligase"/>
</dbReference>
<comment type="catalytic activity">
    <reaction evidence="7 8">
        <text>tRNA(Trp) + L-tryptophan + ATP = L-tryptophyl-tRNA(Trp) + AMP + diphosphate + H(+)</text>
        <dbReference type="Rhea" id="RHEA:24080"/>
        <dbReference type="Rhea" id="RHEA-COMP:9671"/>
        <dbReference type="Rhea" id="RHEA-COMP:9705"/>
        <dbReference type="ChEBI" id="CHEBI:15378"/>
        <dbReference type="ChEBI" id="CHEBI:30616"/>
        <dbReference type="ChEBI" id="CHEBI:33019"/>
        <dbReference type="ChEBI" id="CHEBI:57912"/>
        <dbReference type="ChEBI" id="CHEBI:78442"/>
        <dbReference type="ChEBI" id="CHEBI:78535"/>
        <dbReference type="ChEBI" id="CHEBI:456215"/>
        <dbReference type="EC" id="6.1.1.2"/>
    </reaction>
</comment>
<dbReference type="EC" id="6.1.1.2" evidence="8"/>
<evidence type="ECO:0000256" key="3">
    <source>
        <dbReference type="ARBA" id="ARBA00022741"/>
    </source>
</evidence>
<comment type="caution">
    <text evidence="8">Lacks conserved residue(s) required for the propagation of feature annotation.</text>
</comment>
<organism evidence="10 11">
    <name type="scientific">Fodinibacter luteus</name>
    <dbReference type="NCBI Taxonomy" id="552064"/>
    <lineage>
        <taxon>Bacteria</taxon>
        <taxon>Bacillati</taxon>
        <taxon>Actinomycetota</taxon>
        <taxon>Actinomycetes</taxon>
        <taxon>Micrococcales</taxon>
        <taxon>Intrasporangiaceae</taxon>
        <taxon>Fodinibacter (ex Wang et al. 2009)</taxon>
    </lineage>
</organism>
<dbReference type="PANTHER" id="PTHR43766:SF1">
    <property type="entry name" value="TRYPTOPHAN--TRNA LIGASE, MITOCHONDRIAL"/>
    <property type="match status" value="1"/>
</dbReference>
<dbReference type="EMBL" id="BAABGM010000002">
    <property type="protein sequence ID" value="GAA4398606.1"/>
    <property type="molecule type" value="Genomic_DNA"/>
</dbReference>
<sequence>MPTPAPAASARPRILSGMQPTSDSLHLGNYLGALVNWVGLQEEFDAYYFVADLHALTVPTDPAVLRRRTQVTAAQFIAAGVDPEASAVFLQSHVHPHPELAWVLSCQTAMGEMNRMTQFKDKTSKGMNANVGLFTYPILMAADILMYDAAFVPVGEDQRQHLEITRDLAERVNTRFGPLLTVPEPYILKESAKIMDLQEPTSKMSGSLSSDKGIVLLSDPPSRIAKKIRSAVTDAEAEVRHDPDTKPGVSNLLVVHSVLSGTPVAELESRFAGQGYGALKAEVADVVVEAVGPFQQRMAELLADPAELDRVLSSGAARAAVVAEATLRRVKDAVGLLPAAR</sequence>
<evidence type="ECO:0000256" key="5">
    <source>
        <dbReference type="ARBA" id="ARBA00022917"/>
    </source>
</evidence>
<feature type="binding site" evidence="8">
    <location>
        <begin position="28"/>
        <end position="29"/>
    </location>
    <ligand>
        <name>ATP</name>
        <dbReference type="ChEBI" id="CHEBI:30616"/>
    </ligand>
</feature>
<evidence type="ECO:0000256" key="6">
    <source>
        <dbReference type="ARBA" id="ARBA00023146"/>
    </source>
</evidence>
<dbReference type="Proteomes" id="UP001500945">
    <property type="component" value="Unassembled WGS sequence"/>
</dbReference>
<evidence type="ECO:0000256" key="2">
    <source>
        <dbReference type="ARBA" id="ARBA00022598"/>
    </source>
</evidence>
<dbReference type="InterPro" id="IPR050203">
    <property type="entry name" value="Trp-tRNA_synthetase"/>
</dbReference>
<evidence type="ECO:0000256" key="1">
    <source>
        <dbReference type="ARBA" id="ARBA00005594"/>
    </source>
</evidence>
<evidence type="ECO:0000313" key="10">
    <source>
        <dbReference type="EMBL" id="GAA4398606.1"/>
    </source>
</evidence>
<accession>A0ABP8JZQ1</accession>
<keyword evidence="8" id="KW-0963">Cytoplasm</keyword>
<proteinExistence type="inferred from homology"/>
<keyword evidence="5 8" id="KW-0648">Protein biosynthesis</keyword>
<dbReference type="Gene3D" id="3.40.50.620">
    <property type="entry name" value="HUPs"/>
    <property type="match status" value="1"/>
</dbReference>
<comment type="subcellular location">
    <subcellularLocation>
        <location evidence="8">Cytoplasm</location>
    </subcellularLocation>
</comment>
<keyword evidence="3 8" id="KW-0547">Nucleotide-binding</keyword>
<comment type="caution">
    <text evidence="10">The sequence shown here is derived from an EMBL/GenBank/DDBJ whole genome shotgun (WGS) entry which is preliminary data.</text>
</comment>
<dbReference type="InterPro" id="IPR002305">
    <property type="entry name" value="aa-tRNA-synth_Ic"/>
</dbReference>
<comment type="subunit">
    <text evidence="8">Homodimer.</text>
</comment>
<keyword evidence="6 8" id="KW-0030">Aminoacyl-tRNA synthetase</keyword>
<dbReference type="InterPro" id="IPR014729">
    <property type="entry name" value="Rossmann-like_a/b/a_fold"/>
</dbReference>
<dbReference type="Gene3D" id="1.10.240.10">
    <property type="entry name" value="Tyrosyl-Transfer RNA Synthetase"/>
    <property type="match status" value="1"/>
</dbReference>
<dbReference type="PRINTS" id="PR01039">
    <property type="entry name" value="TRNASYNTHTRP"/>
</dbReference>
<evidence type="ECO:0000256" key="7">
    <source>
        <dbReference type="ARBA" id="ARBA00049929"/>
    </source>
</evidence>
<evidence type="ECO:0000256" key="8">
    <source>
        <dbReference type="HAMAP-Rule" id="MF_00140"/>
    </source>
</evidence>
<keyword evidence="11" id="KW-1185">Reference proteome</keyword>
<feature type="binding site" evidence="8">
    <location>
        <begin position="155"/>
        <end position="157"/>
    </location>
    <ligand>
        <name>ATP</name>
        <dbReference type="ChEBI" id="CHEBI:30616"/>
    </ligand>
</feature>
<keyword evidence="2 8" id="KW-0436">Ligase</keyword>
<reference evidence="11" key="1">
    <citation type="journal article" date="2019" name="Int. J. Syst. Evol. Microbiol.">
        <title>The Global Catalogue of Microorganisms (GCM) 10K type strain sequencing project: providing services to taxonomists for standard genome sequencing and annotation.</title>
        <authorList>
            <consortium name="The Broad Institute Genomics Platform"/>
            <consortium name="The Broad Institute Genome Sequencing Center for Infectious Disease"/>
            <person name="Wu L."/>
            <person name="Ma J."/>
        </authorList>
    </citation>
    <scope>NUCLEOTIDE SEQUENCE [LARGE SCALE GENOMIC DNA]</scope>
    <source>
        <strain evidence="11">JCM 17809</strain>
    </source>
</reference>
<dbReference type="HAMAP" id="MF_00140_B">
    <property type="entry name" value="Trp_tRNA_synth_B"/>
    <property type="match status" value="1"/>
</dbReference>
<evidence type="ECO:0000256" key="9">
    <source>
        <dbReference type="RuleBase" id="RU363036"/>
    </source>
</evidence>
<dbReference type="PANTHER" id="PTHR43766">
    <property type="entry name" value="TRYPTOPHAN--TRNA LIGASE, MITOCHONDRIAL"/>
    <property type="match status" value="1"/>
</dbReference>
<name>A0ABP8JZQ1_9MICO</name>
<gene>
    <name evidence="8 10" type="primary">trpS</name>
    <name evidence="10" type="ORF">GCM10023168_04860</name>
</gene>
<keyword evidence="4 8" id="KW-0067">ATP-binding</keyword>
<dbReference type="CDD" id="cd00806">
    <property type="entry name" value="TrpRS_core"/>
    <property type="match status" value="1"/>
</dbReference>
<comment type="similarity">
    <text evidence="1 8 9">Belongs to the class-I aminoacyl-tRNA synthetase family.</text>
</comment>